<gene>
    <name evidence="2" type="ORF">E0D97_13545</name>
</gene>
<keyword evidence="3" id="KW-1185">Reference proteome</keyword>
<evidence type="ECO:0000313" key="2">
    <source>
        <dbReference type="EMBL" id="TCD13533.1"/>
    </source>
</evidence>
<dbReference type="Gene3D" id="3.30.110.170">
    <property type="entry name" value="Protein of unknown function (DUF541), domain 1"/>
    <property type="match status" value="1"/>
</dbReference>
<sequence length="244" mass="26098">MKEFPRYLIGVLTSAVLVATPAIAQDKEPTPRIMVSGEGTATVAPDMAILNFTVTREADTAREALDANTEAMAKVLEAMKAEGIEDRDLQTADFSIEPKYQFPDRKASGEQDPPRIVGYFVRNGLTVRVRDLDRVGDILDRSVTLGVNQGGQVSFTNDDPSEALTDARIKAIQEAMAKAKTLTDTAGVGLGKVLEISESAFQPPIPLARTKVVMMEAADAAPVPVAAGENAYSVTVTVTFALDQ</sequence>
<feature type="signal peptide" evidence="1">
    <location>
        <begin position="1"/>
        <end position="24"/>
    </location>
</feature>
<dbReference type="EMBL" id="SJST01000005">
    <property type="protein sequence ID" value="TCD13533.1"/>
    <property type="molecule type" value="Genomic_DNA"/>
</dbReference>
<dbReference type="GO" id="GO:0006974">
    <property type="term" value="P:DNA damage response"/>
    <property type="evidence" value="ECO:0007669"/>
    <property type="project" value="TreeGrafter"/>
</dbReference>
<organism evidence="2 3">
    <name type="scientific">Oricola cellulosilytica</name>
    <dbReference type="NCBI Taxonomy" id="1429082"/>
    <lineage>
        <taxon>Bacteria</taxon>
        <taxon>Pseudomonadati</taxon>
        <taxon>Pseudomonadota</taxon>
        <taxon>Alphaproteobacteria</taxon>
        <taxon>Hyphomicrobiales</taxon>
        <taxon>Ahrensiaceae</taxon>
        <taxon>Oricola</taxon>
    </lineage>
</organism>
<reference evidence="2 3" key="1">
    <citation type="journal article" date="2015" name="Antonie Van Leeuwenhoek">
        <title>Oricola cellulosilytica gen. nov., sp. nov., a cellulose-degrading bacterium of the family Phyllobacteriaceae isolated from surface seashore water, and emended descriptions of Mesorhizobium loti and Phyllobacterium myrsinacearum.</title>
        <authorList>
            <person name="Hameed A."/>
            <person name="Shahina M."/>
            <person name="Lai W.A."/>
            <person name="Lin S.Y."/>
            <person name="Young L.S."/>
            <person name="Liu Y.C."/>
            <person name="Hsu Y.H."/>
            <person name="Young C.C."/>
        </authorList>
    </citation>
    <scope>NUCLEOTIDE SEQUENCE [LARGE SCALE GENOMIC DNA]</scope>
    <source>
        <strain evidence="2 3">KCTC 52183</strain>
    </source>
</reference>
<dbReference type="Pfam" id="PF04402">
    <property type="entry name" value="SIMPL"/>
    <property type="match status" value="1"/>
</dbReference>
<dbReference type="AlphaFoldDB" id="A0A4R0P8Z0"/>
<dbReference type="OrthoDB" id="9813144at2"/>
<accession>A0A4R0P8Z0</accession>
<dbReference type="Proteomes" id="UP000291301">
    <property type="component" value="Unassembled WGS sequence"/>
</dbReference>
<evidence type="ECO:0000313" key="3">
    <source>
        <dbReference type="Proteomes" id="UP000291301"/>
    </source>
</evidence>
<comment type="caution">
    <text evidence="2">The sequence shown here is derived from an EMBL/GenBank/DDBJ whole genome shotgun (WGS) entry which is preliminary data.</text>
</comment>
<dbReference type="Gene3D" id="3.30.70.2970">
    <property type="entry name" value="Protein of unknown function (DUF541), domain 2"/>
    <property type="match status" value="1"/>
</dbReference>
<name>A0A4R0P8Z0_9HYPH</name>
<dbReference type="PANTHER" id="PTHR34387:SF1">
    <property type="entry name" value="PERIPLASMIC IMMUNOGENIC PROTEIN"/>
    <property type="match status" value="1"/>
</dbReference>
<keyword evidence="1" id="KW-0732">Signal</keyword>
<evidence type="ECO:0000256" key="1">
    <source>
        <dbReference type="SAM" id="SignalP"/>
    </source>
</evidence>
<dbReference type="PANTHER" id="PTHR34387">
    <property type="entry name" value="SLR1258 PROTEIN"/>
    <property type="match status" value="1"/>
</dbReference>
<feature type="chain" id="PRO_5020566355" evidence="1">
    <location>
        <begin position="25"/>
        <end position="244"/>
    </location>
</feature>
<dbReference type="InterPro" id="IPR007497">
    <property type="entry name" value="SIMPL/DUF541"/>
</dbReference>
<dbReference type="InterPro" id="IPR052022">
    <property type="entry name" value="26kDa_periplasmic_antigen"/>
</dbReference>
<protein>
    <submittedName>
        <fullName evidence="2">SIMPL domain-containing protein</fullName>
    </submittedName>
</protein>
<proteinExistence type="predicted"/>